<dbReference type="OrthoDB" id="9803231at2"/>
<dbReference type="Pfam" id="PF13936">
    <property type="entry name" value="HTH_38"/>
    <property type="match status" value="1"/>
</dbReference>
<dbReference type="InterPro" id="IPR051917">
    <property type="entry name" value="Transposase-Integrase"/>
</dbReference>
<dbReference type="Proteomes" id="UP000018454">
    <property type="component" value="Unassembled WGS sequence"/>
</dbReference>
<comment type="caution">
    <text evidence="2">The sequence shown here is derived from an EMBL/GenBank/DDBJ whole genome shotgun (WGS) entry which is preliminary data.</text>
</comment>
<protein>
    <submittedName>
        <fullName evidence="2">Integrase Catalytic Region</fullName>
    </submittedName>
</protein>
<organism evidence="2 3">
    <name type="scientific">Acetobacter pomorum DM001</name>
    <dbReference type="NCBI Taxonomy" id="945681"/>
    <lineage>
        <taxon>Bacteria</taxon>
        <taxon>Pseudomonadati</taxon>
        <taxon>Pseudomonadota</taxon>
        <taxon>Alphaproteobacteria</taxon>
        <taxon>Acetobacterales</taxon>
        <taxon>Acetobacteraceae</taxon>
        <taxon>Acetobacter</taxon>
    </lineage>
</organism>
<dbReference type="PANTHER" id="PTHR10948:SF23">
    <property type="entry name" value="TRANSPOSASE INSI FOR INSERTION SEQUENCE ELEMENT IS30A-RELATED"/>
    <property type="match status" value="1"/>
</dbReference>
<dbReference type="RefSeq" id="WP_006117397.1">
    <property type="nucleotide sequence ID" value="NZ_AEUP01000063.1"/>
</dbReference>
<gene>
    <name evidence="2" type="primary">insI1</name>
    <name evidence="2" type="ORF">APO_2609</name>
</gene>
<sequence>MTGKWKSERSTRRKLCSPERLPVWQRETLCRFWLGIAAGEEAGIEAGVYAPVGSRWFRSSGGMPPTHLTPFAPRPQGRSLSFSERKEIALEYTRKTGMRAIARKLGRSPSTISREIGRNSAAHNGNFNYRAIIAQWHADRAAQRPKASKLAQNSALLA</sequence>
<dbReference type="PANTHER" id="PTHR10948">
    <property type="entry name" value="TRANSPOSASE"/>
    <property type="match status" value="1"/>
</dbReference>
<name>F1YWJ6_9PROT</name>
<dbReference type="GO" id="GO:0032196">
    <property type="term" value="P:transposition"/>
    <property type="evidence" value="ECO:0007669"/>
    <property type="project" value="TreeGrafter"/>
</dbReference>
<dbReference type="InterPro" id="IPR025246">
    <property type="entry name" value="IS30-like_HTH"/>
</dbReference>
<reference evidence="2 3" key="1">
    <citation type="journal article" date="2011" name="Science">
        <title>Drosophila microbiome modulates host developmental and metabolic homeostasis via insulin signaling.</title>
        <authorList>
            <person name="Shin S.C."/>
            <person name="Kim S.H."/>
            <person name="You H."/>
            <person name="Kim B."/>
            <person name="Kim A.C."/>
            <person name="Lee K.A."/>
            <person name="Yoon J.H."/>
            <person name="Ryu J.H."/>
            <person name="Lee W.J."/>
        </authorList>
    </citation>
    <scope>NUCLEOTIDE SEQUENCE [LARGE SCALE GENOMIC DNA]</scope>
    <source>
        <strain evidence="2 3">DM001</strain>
    </source>
</reference>
<evidence type="ECO:0000313" key="2">
    <source>
        <dbReference type="EMBL" id="EGE46702.1"/>
    </source>
</evidence>
<feature type="domain" description="Transposase IS30-like HTH" evidence="1">
    <location>
        <begin position="77"/>
        <end position="119"/>
    </location>
</feature>
<dbReference type="GO" id="GO:0004803">
    <property type="term" value="F:transposase activity"/>
    <property type="evidence" value="ECO:0007669"/>
    <property type="project" value="TreeGrafter"/>
</dbReference>
<accession>F1YWJ6</accession>
<evidence type="ECO:0000259" key="1">
    <source>
        <dbReference type="Pfam" id="PF13936"/>
    </source>
</evidence>
<dbReference type="GO" id="GO:0005829">
    <property type="term" value="C:cytosol"/>
    <property type="evidence" value="ECO:0007669"/>
    <property type="project" value="TreeGrafter"/>
</dbReference>
<evidence type="ECO:0000313" key="3">
    <source>
        <dbReference type="Proteomes" id="UP000018454"/>
    </source>
</evidence>
<proteinExistence type="predicted"/>
<dbReference type="EMBL" id="AEUP01000063">
    <property type="protein sequence ID" value="EGE46702.1"/>
    <property type="molecule type" value="Genomic_DNA"/>
</dbReference>
<dbReference type="AlphaFoldDB" id="F1YWJ6"/>